<keyword evidence="7" id="KW-0998">Cell outer membrane</keyword>
<organism evidence="9">
    <name type="scientific">Borrelia crocidurae DOU</name>
    <dbReference type="NCBI Taxonomy" id="1293575"/>
    <lineage>
        <taxon>Bacteria</taxon>
        <taxon>Pseudomonadati</taxon>
        <taxon>Spirochaetota</taxon>
        <taxon>Spirochaetia</taxon>
        <taxon>Spirochaetales</taxon>
        <taxon>Borreliaceae</taxon>
        <taxon>Borrelia</taxon>
    </lineage>
</organism>
<keyword evidence="4" id="KW-0732">Signal</keyword>
<evidence type="ECO:0000256" key="6">
    <source>
        <dbReference type="ARBA" id="ARBA00023139"/>
    </source>
</evidence>
<sequence length="44" mass="5079">MLLNLWQNVKEIESLIKSINELVKAVGKKLMPMVLLLMLIIMVQ</sequence>
<comment type="subcellular location">
    <subcellularLocation>
        <location evidence="2">Cell outer membrane</location>
        <topology evidence="2">Lipid-anchor</topology>
    </subcellularLocation>
</comment>
<keyword evidence="5" id="KW-0472">Membrane</keyword>
<evidence type="ECO:0000256" key="1">
    <source>
        <dbReference type="ARBA" id="ARBA00003932"/>
    </source>
</evidence>
<dbReference type="AlphaFoldDB" id="W5SKN5"/>
<comment type="function">
    <text evidence="1">The Vlp and Vsp proteins are antigenically distinct proteins, only one vlp or vsp gene is transcriptionally active at any one time. Switching between these genes is a mechanism of host immune response evasion.</text>
</comment>
<reference evidence="9" key="1">
    <citation type="submission" date="2013-02" db="EMBL/GenBank/DDBJ databases">
        <title>Comparative genomics of Borrelia species.</title>
        <authorList>
            <person name="Schwan T.G."/>
            <person name="Raffel S.J."/>
            <person name="Porcella S.F."/>
        </authorList>
    </citation>
    <scope>NUCLEOTIDE SEQUENCE</scope>
    <source>
        <strain evidence="9">DOU</strain>
        <plasmid evidence="9">unnamed</plasmid>
    </source>
</reference>
<dbReference type="HOGENOM" id="CLU_3230466_0_0_12"/>
<keyword evidence="6" id="KW-0564">Palmitate</keyword>
<proteinExistence type="inferred from homology"/>
<dbReference type="InterPro" id="IPR001800">
    <property type="entry name" value="Lipoprotein_OspC"/>
</dbReference>
<evidence type="ECO:0000256" key="7">
    <source>
        <dbReference type="ARBA" id="ARBA00023237"/>
    </source>
</evidence>
<accession>W5SKN5</accession>
<gene>
    <name evidence="9" type="ORF">BCD_1658</name>
</gene>
<dbReference type="GO" id="GO:0009279">
    <property type="term" value="C:cell outer membrane"/>
    <property type="evidence" value="ECO:0007669"/>
    <property type="project" value="UniProtKB-SubCell"/>
</dbReference>
<keyword evidence="9" id="KW-0614">Plasmid</keyword>
<name>W5SKN5_9SPIR</name>
<dbReference type="InterPro" id="IPR036437">
    <property type="entry name" value="OspC-like_sf"/>
</dbReference>
<evidence type="ECO:0000256" key="5">
    <source>
        <dbReference type="ARBA" id="ARBA00023136"/>
    </source>
</evidence>
<evidence type="ECO:0000313" key="9">
    <source>
        <dbReference type="EMBL" id="AHH07724.1"/>
    </source>
</evidence>
<dbReference type="SUPFAM" id="SSF63515">
    <property type="entry name" value="Outer surface protein C (OspC)"/>
    <property type="match status" value="1"/>
</dbReference>
<evidence type="ECO:0000256" key="2">
    <source>
        <dbReference type="ARBA" id="ARBA00004459"/>
    </source>
</evidence>
<evidence type="ECO:0000256" key="3">
    <source>
        <dbReference type="ARBA" id="ARBA00008719"/>
    </source>
</evidence>
<geneLocation type="plasmid" evidence="9">
    <name>unnamed</name>
</geneLocation>
<keyword evidence="8" id="KW-0449">Lipoprotein</keyword>
<protein>
    <submittedName>
        <fullName evidence="9">Variable outer membrane protein</fullName>
    </submittedName>
</protein>
<dbReference type="Pfam" id="PF01441">
    <property type="entry name" value="Lipoprotein_6"/>
    <property type="match status" value="1"/>
</dbReference>
<dbReference type="EMBL" id="CP004334">
    <property type="protein sequence ID" value="AHH07724.1"/>
    <property type="molecule type" value="Genomic_DNA"/>
</dbReference>
<dbReference type="Gene3D" id="1.20.120.240">
    <property type="entry name" value="Lipoprotein, type 6"/>
    <property type="match status" value="1"/>
</dbReference>
<evidence type="ECO:0000256" key="4">
    <source>
        <dbReference type="ARBA" id="ARBA00022729"/>
    </source>
</evidence>
<comment type="similarity">
    <text evidence="3">Belongs to the variable small protein (Vsp) family.</text>
</comment>
<evidence type="ECO:0000256" key="8">
    <source>
        <dbReference type="ARBA" id="ARBA00023288"/>
    </source>
</evidence>